<protein>
    <recommendedName>
        <fullName evidence="3">Preprotein translocase subunit SecA</fullName>
    </recommendedName>
</protein>
<dbReference type="InterPro" id="IPR004027">
    <property type="entry name" value="SEC_C_motif"/>
</dbReference>
<accession>A0A5C6ADC6</accession>
<dbReference type="SUPFAM" id="SSF103642">
    <property type="entry name" value="Sec-C motif"/>
    <property type="match status" value="1"/>
</dbReference>
<dbReference type="Pfam" id="PF02810">
    <property type="entry name" value="SEC-C"/>
    <property type="match status" value="1"/>
</dbReference>
<evidence type="ECO:0000313" key="2">
    <source>
        <dbReference type="Proteomes" id="UP000316213"/>
    </source>
</evidence>
<reference evidence="1 2" key="1">
    <citation type="submission" date="2019-02" db="EMBL/GenBank/DDBJ databases">
        <title>Deep-cultivation of Planctomycetes and their phenomic and genomic characterization uncovers novel biology.</title>
        <authorList>
            <person name="Wiegand S."/>
            <person name="Jogler M."/>
            <person name="Boedeker C."/>
            <person name="Pinto D."/>
            <person name="Vollmers J."/>
            <person name="Rivas-Marin E."/>
            <person name="Kohn T."/>
            <person name="Peeters S.H."/>
            <person name="Heuer A."/>
            <person name="Rast P."/>
            <person name="Oberbeckmann S."/>
            <person name="Bunk B."/>
            <person name="Jeske O."/>
            <person name="Meyerdierks A."/>
            <person name="Storesund J.E."/>
            <person name="Kallscheuer N."/>
            <person name="Luecker S."/>
            <person name="Lage O.M."/>
            <person name="Pohl T."/>
            <person name="Merkel B.J."/>
            <person name="Hornburger P."/>
            <person name="Mueller R.-W."/>
            <person name="Bruemmer F."/>
            <person name="Labrenz M."/>
            <person name="Spormann A.M."/>
            <person name="Op Den Camp H."/>
            <person name="Overmann J."/>
            <person name="Amann R."/>
            <person name="Jetten M.S.M."/>
            <person name="Mascher T."/>
            <person name="Medema M.H."/>
            <person name="Devos D.P."/>
            <person name="Kaster A.-K."/>
            <person name="Ovreas L."/>
            <person name="Rohde M."/>
            <person name="Galperin M.Y."/>
            <person name="Jogler C."/>
        </authorList>
    </citation>
    <scope>NUCLEOTIDE SEQUENCE [LARGE SCALE GENOMIC DNA]</scope>
    <source>
        <strain evidence="1 2">Pla100</strain>
    </source>
</reference>
<name>A0A5C6ADC6_9BACT</name>
<evidence type="ECO:0008006" key="3">
    <source>
        <dbReference type="Google" id="ProtNLM"/>
    </source>
</evidence>
<organism evidence="1 2">
    <name type="scientific">Neorhodopirellula pilleata</name>
    <dbReference type="NCBI Taxonomy" id="2714738"/>
    <lineage>
        <taxon>Bacteria</taxon>
        <taxon>Pseudomonadati</taxon>
        <taxon>Planctomycetota</taxon>
        <taxon>Planctomycetia</taxon>
        <taxon>Pirellulales</taxon>
        <taxon>Pirellulaceae</taxon>
        <taxon>Neorhodopirellula</taxon>
    </lineage>
</organism>
<dbReference type="RefSeq" id="WP_197167887.1">
    <property type="nucleotide sequence ID" value="NZ_SJPM01000004.1"/>
</dbReference>
<dbReference type="AlphaFoldDB" id="A0A5C6ADC6"/>
<evidence type="ECO:0000313" key="1">
    <source>
        <dbReference type="EMBL" id="TWT97440.1"/>
    </source>
</evidence>
<dbReference type="EMBL" id="SJPM01000004">
    <property type="protein sequence ID" value="TWT97440.1"/>
    <property type="molecule type" value="Genomic_DNA"/>
</dbReference>
<comment type="caution">
    <text evidence="1">The sequence shown here is derived from an EMBL/GenBank/DDBJ whole genome shotgun (WGS) entry which is preliminary data.</text>
</comment>
<sequence>MTNSPIGKNSRCPCGSGKKFKHCCLRKGVTYSENEDGTIRKSVPMSDELGEHLEQLMYQRSEELGRELQPDDRLFENLLYEHVEHDLTQSMEATGVDPALIYAFQETGLIVSEENQHLISDKDLAAWQAAIDRYRSEHEPPQEDIAAFMEMMRQSNPEVWEVMKSMAEEYDDPDEFTNAIMVGPCPQCESSSTEDCECDPVIEDPCIGRCLDCRQLFCTDCRCTFEDADQAAAHECPEWERLAQLDDDDDAF</sequence>
<dbReference type="Proteomes" id="UP000316213">
    <property type="component" value="Unassembled WGS sequence"/>
</dbReference>
<keyword evidence="2" id="KW-1185">Reference proteome</keyword>
<gene>
    <name evidence="1" type="ORF">Pla100_25940</name>
</gene>
<dbReference type="Gene3D" id="3.10.450.50">
    <property type="match status" value="1"/>
</dbReference>
<proteinExistence type="predicted"/>